<gene>
    <name evidence="2" type="ORF">EKG83_05485</name>
</gene>
<dbReference type="InterPro" id="IPR045218">
    <property type="entry name" value="DA1-like"/>
</dbReference>
<dbReference type="PANTHER" id="PTHR24209">
    <property type="entry name" value="PROTEIN DA1-RELATED 2"/>
    <property type="match status" value="1"/>
</dbReference>
<accession>A0A5Q0GSW9</accession>
<feature type="domain" description="Protein DA1-like" evidence="1">
    <location>
        <begin position="110"/>
        <end position="215"/>
    </location>
</feature>
<dbReference type="PANTHER" id="PTHR24209:SF7">
    <property type="entry name" value="PROTEIN DA1-RELATED 2"/>
    <property type="match status" value="1"/>
</dbReference>
<organism evidence="2 3">
    <name type="scientific">Saccharothrix syringae</name>
    <name type="common">Nocardiopsis syringae</name>
    <dbReference type="NCBI Taxonomy" id="103733"/>
    <lineage>
        <taxon>Bacteria</taxon>
        <taxon>Bacillati</taxon>
        <taxon>Actinomycetota</taxon>
        <taxon>Actinomycetes</taxon>
        <taxon>Pseudonocardiales</taxon>
        <taxon>Pseudonocardiaceae</taxon>
        <taxon>Saccharothrix</taxon>
    </lineage>
</organism>
<protein>
    <submittedName>
        <fullName evidence="2">Protein DA1</fullName>
    </submittedName>
</protein>
<dbReference type="Proteomes" id="UP000325787">
    <property type="component" value="Chromosome"/>
</dbReference>
<dbReference type="InterPro" id="IPR022087">
    <property type="entry name" value="DA1-like_dom"/>
</dbReference>
<name>A0A5Q0GSW9_SACSY</name>
<reference evidence="3" key="1">
    <citation type="journal article" date="2021" name="Curr. Microbiol.">
        <title>Complete genome of nocamycin-producing strain Saccharothrix syringae NRRL B-16468 reveals the biosynthetic potential for secondary metabolites.</title>
        <authorList>
            <person name="Mo X."/>
            <person name="Yang S."/>
        </authorList>
    </citation>
    <scope>NUCLEOTIDE SEQUENCE [LARGE SCALE GENOMIC DNA]</scope>
    <source>
        <strain evidence="3">ATCC 51364 / DSM 43886 / JCM 6844 / KCTC 9398 / NBRC 14523 / NRRL B-16468 / INA 2240</strain>
    </source>
</reference>
<dbReference type="KEGG" id="ssyi:EKG83_05485"/>
<dbReference type="RefSeq" id="WP_033430025.1">
    <property type="nucleotide sequence ID" value="NZ_CP034550.1"/>
</dbReference>
<dbReference type="AlphaFoldDB" id="A0A5Q0GSW9"/>
<dbReference type="EMBL" id="CP034550">
    <property type="protein sequence ID" value="QFZ16991.1"/>
    <property type="molecule type" value="Genomic_DNA"/>
</dbReference>
<dbReference type="Pfam" id="PF12315">
    <property type="entry name" value="DA1-like"/>
    <property type="match status" value="1"/>
</dbReference>
<sequence length="260" mass="28000">MPVRAERHARVAAAPGHRPLGAGDVTDRACTVCGAPPVDRYLRSMHGEVTCSRHPVDGSCALCARPRHRGEPGWSPFTATTTRCPTCAAQAVDDPGEARRHIPAVRAEMAALGIRLDQRVRVTLVEPDALVTGSRGLCLGRTLKRTWIDTSVTDVLGIEIARGLTGTHFGATVAHEMGHAWLAQRGAPPLPHRLEEGVCELFSGAWLKRRRTAFAAELRQAALDNPDEVYGAGYRLVRGAVVVHGITAVLDALCRRGRLP</sequence>
<evidence type="ECO:0000313" key="3">
    <source>
        <dbReference type="Proteomes" id="UP000325787"/>
    </source>
</evidence>
<evidence type="ECO:0000313" key="2">
    <source>
        <dbReference type="EMBL" id="QFZ16991.1"/>
    </source>
</evidence>
<proteinExistence type="predicted"/>
<keyword evidence="3" id="KW-1185">Reference proteome</keyword>
<evidence type="ECO:0000259" key="1">
    <source>
        <dbReference type="Pfam" id="PF12315"/>
    </source>
</evidence>